<dbReference type="PANTHER" id="PTHR24276:SF98">
    <property type="entry name" value="FI18310P1-RELATED"/>
    <property type="match status" value="1"/>
</dbReference>
<dbReference type="GO" id="GO:0004252">
    <property type="term" value="F:serine-type endopeptidase activity"/>
    <property type="evidence" value="ECO:0007669"/>
    <property type="project" value="InterPro"/>
</dbReference>
<accession>A0A0Q9WYX0</accession>
<evidence type="ECO:0000313" key="9">
    <source>
        <dbReference type="Proteomes" id="UP000009192"/>
    </source>
</evidence>
<dbReference type="InterPro" id="IPR043504">
    <property type="entry name" value="Peptidase_S1_PA_chymotrypsin"/>
</dbReference>
<dbReference type="OrthoDB" id="7726766at2759"/>
<keyword evidence="5" id="KW-1015">Disulfide bond</keyword>
<evidence type="ECO:0000256" key="2">
    <source>
        <dbReference type="ARBA" id="ARBA00022729"/>
    </source>
</evidence>
<evidence type="ECO:0000256" key="4">
    <source>
        <dbReference type="ARBA" id="ARBA00022825"/>
    </source>
</evidence>
<evidence type="ECO:0000256" key="6">
    <source>
        <dbReference type="SAM" id="SignalP"/>
    </source>
</evidence>
<feature type="signal peptide" evidence="6">
    <location>
        <begin position="1"/>
        <end position="25"/>
    </location>
</feature>
<evidence type="ECO:0000259" key="7">
    <source>
        <dbReference type="PROSITE" id="PS50240"/>
    </source>
</evidence>
<dbReference type="InterPro" id="IPR001254">
    <property type="entry name" value="Trypsin_dom"/>
</dbReference>
<gene>
    <name evidence="8" type="primary">Dmoj\GI26711</name>
    <name evidence="8" type="ORF">Dmoj_GI26711</name>
</gene>
<keyword evidence="9" id="KW-1185">Reference proteome</keyword>
<dbReference type="KEGG" id="dmo:Dmoj_GI26711"/>
<dbReference type="PROSITE" id="PS50240">
    <property type="entry name" value="TRYPSIN_DOM"/>
    <property type="match status" value="1"/>
</dbReference>
<dbReference type="AlphaFoldDB" id="A0A0Q9WYX0"/>
<dbReference type="SUPFAM" id="SSF50494">
    <property type="entry name" value="Trypsin-like serine proteases"/>
    <property type="match status" value="1"/>
</dbReference>
<keyword evidence="4" id="KW-0720">Serine protease</keyword>
<dbReference type="InterPro" id="IPR050430">
    <property type="entry name" value="Peptidase_S1"/>
</dbReference>
<evidence type="ECO:0000256" key="1">
    <source>
        <dbReference type="ARBA" id="ARBA00022670"/>
    </source>
</evidence>
<dbReference type="SMART" id="SM00020">
    <property type="entry name" value="Tryp_SPc"/>
    <property type="match status" value="1"/>
</dbReference>
<dbReference type="Proteomes" id="UP000009192">
    <property type="component" value="Unassembled WGS sequence"/>
</dbReference>
<dbReference type="Pfam" id="PF00089">
    <property type="entry name" value="Trypsin"/>
    <property type="match status" value="1"/>
</dbReference>
<organism evidence="8 9">
    <name type="scientific">Drosophila mojavensis</name>
    <name type="common">Fruit fly</name>
    <dbReference type="NCBI Taxonomy" id="7230"/>
    <lineage>
        <taxon>Eukaryota</taxon>
        <taxon>Metazoa</taxon>
        <taxon>Ecdysozoa</taxon>
        <taxon>Arthropoda</taxon>
        <taxon>Hexapoda</taxon>
        <taxon>Insecta</taxon>
        <taxon>Pterygota</taxon>
        <taxon>Neoptera</taxon>
        <taxon>Endopterygota</taxon>
        <taxon>Diptera</taxon>
        <taxon>Brachycera</taxon>
        <taxon>Muscomorpha</taxon>
        <taxon>Ephydroidea</taxon>
        <taxon>Drosophilidae</taxon>
        <taxon>Drosophila</taxon>
    </lineage>
</organism>
<dbReference type="InParanoid" id="A0A0Q9WYX0"/>
<name>A0A0Q9WYX0_DROMO</name>
<dbReference type="Gene3D" id="2.40.10.10">
    <property type="entry name" value="Trypsin-like serine proteases"/>
    <property type="match status" value="1"/>
</dbReference>
<dbReference type="PANTHER" id="PTHR24276">
    <property type="entry name" value="POLYSERASE-RELATED"/>
    <property type="match status" value="1"/>
</dbReference>
<evidence type="ECO:0000256" key="3">
    <source>
        <dbReference type="ARBA" id="ARBA00022801"/>
    </source>
</evidence>
<feature type="chain" id="PRO_5006387259" description="Peptidase S1 domain-containing protein" evidence="6">
    <location>
        <begin position="26"/>
        <end position="291"/>
    </location>
</feature>
<proteinExistence type="predicted"/>
<dbReference type="GO" id="GO:0006508">
    <property type="term" value="P:proteolysis"/>
    <property type="evidence" value="ECO:0007669"/>
    <property type="project" value="UniProtKB-KW"/>
</dbReference>
<keyword evidence="2 6" id="KW-0732">Signal</keyword>
<keyword evidence="3" id="KW-0378">Hydrolase</keyword>
<evidence type="ECO:0000256" key="5">
    <source>
        <dbReference type="ARBA" id="ARBA00023157"/>
    </source>
</evidence>
<dbReference type="SMR" id="A0A0Q9WYX0"/>
<sequence length="291" mass="32550">MVASVTLIIQISLLCLFRLMNITNGQYRVMQGFQVGISELPYMASLRIKGLEHNSRIGAGMFCHATIIRNRVLLTSAYCIFNRNQDDILVVVGNTYLKGMSHTMKVLEISDWRLHGLYKYEGLPYDIAMIFTESDIEPVEGSVGYLPLSKDAIKPNTHCLLAGWGQSNPSTQQTWSNIPHAIWLRTVSKLDCHMYTREPGLICTKAKKNIGADFGNIGGALVCDYKFYGISSQVASDSSLATFTEVRAYSKWIRAAMYLHFNGSRNGIMALRSIFSQRPLILAISIYVATK</sequence>
<dbReference type="EMBL" id="CH933806">
    <property type="protein sequence ID" value="KRG01142.1"/>
    <property type="molecule type" value="Genomic_DNA"/>
</dbReference>
<evidence type="ECO:0000313" key="8">
    <source>
        <dbReference type="EMBL" id="KRG01142.1"/>
    </source>
</evidence>
<protein>
    <recommendedName>
        <fullName evidence="7">Peptidase S1 domain-containing protein</fullName>
    </recommendedName>
</protein>
<reference evidence="8 9" key="1">
    <citation type="journal article" date="2007" name="Nature">
        <title>Evolution of genes and genomes on the Drosophila phylogeny.</title>
        <authorList>
            <consortium name="Drosophila 12 Genomes Consortium"/>
            <person name="Clark A.G."/>
            <person name="Eisen M.B."/>
            <person name="Smith D.R."/>
            <person name="Bergman C.M."/>
            <person name="Oliver B."/>
            <person name="Markow T.A."/>
            <person name="Kaufman T.C."/>
            <person name="Kellis M."/>
            <person name="Gelbart W."/>
            <person name="Iyer V.N."/>
            <person name="Pollard D.A."/>
            <person name="Sackton T.B."/>
            <person name="Larracuente A.M."/>
            <person name="Singh N.D."/>
            <person name="Abad J.P."/>
            <person name="Abt D.N."/>
            <person name="Adryan B."/>
            <person name="Aguade M."/>
            <person name="Akashi H."/>
            <person name="Anderson W.W."/>
            <person name="Aquadro C.F."/>
            <person name="Ardell D.H."/>
            <person name="Arguello R."/>
            <person name="Artieri C.G."/>
            <person name="Barbash D.A."/>
            <person name="Barker D."/>
            <person name="Barsanti P."/>
            <person name="Batterham P."/>
            <person name="Batzoglou S."/>
            <person name="Begun D."/>
            <person name="Bhutkar A."/>
            <person name="Blanco E."/>
            <person name="Bosak S.A."/>
            <person name="Bradley R.K."/>
            <person name="Brand A.D."/>
            <person name="Brent M.R."/>
            <person name="Brooks A.N."/>
            <person name="Brown R.H."/>
            <person name="Butlin R.K."/>
            <person name="Caggese C."/>
            <person name="Calvi B.R."/>
            <person name="Bernardo de Carvalho A."/>
            <person name="Caspi A."/>
            <person name="Castrezana S."/>
            <person name="Celniker S.E."/>
            <person name="Chang J.L."/>
            <person name="Chapple C."/>
            <person name="Chatterji S."/>
            <person name="Chinwalla A."/>
            <person name="Civetta A."/>
            <person name="Clifton S.W."/>
            <person name="Comeron J.M."/>
            <person name="Costello J.C."/>
            <person name="Coyne J.A."/>
            <person name="Daub J."/>
            <person name="David R.G."/>
            <person name="Delcher A.L."/>
            <person name="Delehaunty K."/>
            <person name="Do C.B."/>
            <person name="Ebling H."/>
            <person name="Edwards K."/>
            <person name="Eickbush T."/>
            <person name="Evans J.D."/>
            <person name="Filipski A."/>
            <person name="Findeiss S."/>
            <person name="Freyhult E."/>
            <person name="Fulton L."/>
            <person name="Fulton R."/>
            <person name="Garcia A.C."/>
            <person name="Gardiner A."/>
            <person name="Garfield D.A."/>
            <person name="Garvin B.E."/>
            <person name="Gibson G."/>
            <person name="Gilbert D."/>
            <person name="Gnerre S."/>
            <person name="Godfrey J."/>
            <person name="Good R."/>
            <person name="Gotea V."/>
            <person name="Gravely B."/>
            <person name="Greenberg A.J."/>
            <person name="Griffiths-Jones S."/>
            <person name="Gross S."/>
            <person name="Guigo R."/>
            <person name="Gustafson E.A."/>
            <person name="Haerty W."/>
            <person name="Hahn M.W."/>
            <person name="Halligan D.L."/>
            <person name="Halpern A.L."/>
            <person name="Halter G.M."/>
            <person name="Han M.V."/>
            <person name="Heger A."/>
            <person name="Hillier L."/>
            <person name="Hinrichs A.S."/>
            <person name="Holmes I."/>
            <person name="Hoskins R.A."/>
            <person name="Hubisz M.J."/>
            <person name="Hultmark D."/>
            <person name="Huntley M.A."/>
            <person name="Jaffe D.B."/>
            <person name="Jagadeeshan S."/>
            <person name="Jeck W.R."/>
            <person name="Johnson J."/>
            <person name="Jones C.D."/>
            <person name="Jordan W.C."/>
            <person name="Karpen G.H."/>
            <person name="Kataoka E."/>
            <person name="Keightley P.D."/>
            <person name="Kheradpour P."/>
            <person name="Kirkness E.F."/>
            <person name="Koerich L.B."/>
            <person name="Kristiansen K."/>
            <person name="Kudrna D."/>
            <person name="Kulathinal R.J."/>
            <person name="Kumar S."/>
            <person name="Kwok R."/>
            <person name="Lander E."/>
            <person name="Langley C.H."/>
            <person name="Lapoint R."/>
            <person name="Lazzaro B.P."/>
            <person name="Lee S.J."/>
            <person name="Levesque L."/>
            <person name="Li R."/>
            <person name="Lin C.F."/>
            <person name="Lin M.F."/>
            <person name="Lindblad-Toh K."/>
            <person name="Llopart A."/>
            <person name="Long M."/>
            <person name="Low L."/>
            <person name="Lozovsky E."/>
            <person name="Lu J."/>
            <person name="Luo M."/>
            <person name="Machado C.A."/>
            <person name="Makalowski W."/>
            <person name="Marzo M."/>
            <person name="Matsuda M."/>
            <person name="Matzkin L."/>
            <person name="McAllister B."/>
            <person name="McBride C.S."/>
            <person name="McKernan B."/>
            <person name="McKernan K."/>
            <person name="Mendez-Lago M."/>
            <person name="Minx P."/>
            <person name="Mollenhauer M.U."/>
            <person name="Montooth K."/>
            <person name="Mount S.M."/>
            <person name="Mu X."/>
            <person name="Myers E."/>
            <person name="Negre B."/>
            <person name="Newfeld S."/>
            <person name="Nielsen R."/>
            <person name="Noor M.A."/>
            <person name="O'Grady P."/>
            <person name="Pachter L."/>
            <person name="Papaceit M."/>
            <person name="Parisi M.J."/>
            <person name="Parisi M."/>
            <person name="Parts L."/>
            <person name="Pedersen J.S."/>
            <person name="Pesole G."/>
            <person name="Phillippy A.M."/>
            <person name="Ponting C.P."/>
            <person name="Pop M."/>
            <person name="Porcelli D."/>
            <person name="Powell J.R."/>
            <person name="Prohaska S."/>
            <person name="Pruitt K."/>
            <person name="Puig M."/>
            <person name="Quesneville H."/>
            <person name="Ram K.R."/>
            <person name="Rand D."/>
            <person name="Rasmussen M.D."/>
            <person name="Reed L.K."/>
            <person name="Reenan R."/>
            <person name="Reily A."/>
            <person name="Remington K.A."/>
            <person name="Rieger T.T."/>
            <person name="Ritchie M.G."/>
            <person name="Robin C."/>
            <person name="Rogers Y.H."/>
            <person name="Rohde C."/>
            <person name="Rozas J."/>
            <person name="Rubenfield M.J."/>
            <person name="Ruiz A."/>
            <person name="Russo S."/>
            <person name="Salzberg S.L."/>
            <person name="Sanchez-Gracia A."/>
            <person name="Saranga D.J."/>
            <person name="Sato H."/>
            <person name="Schaeffer S.W."/>
            <person name="Schatz M.C."/>
            <person name="Schlenke T."/>
            <person name="Schwartz R."/>
            <person name="Segarra C."/>
            <person name="Singh R.S."/>
            <person name="Sirot L."/>
            <person name="Sirota M."/>
            <person name="Sisneros N.B."/>
            <person name="Smith C.D."/>
            <person name="Smith T.F."/>
            <person name="Spieth J."/>
            <person name="Stage D.E."/>
            <person name="Stark A."/>
            <person name="Stephan W."/>
            <person name="Strausberg R.L."/>
            <person name="Strempel S."/>
            <person name="Sturgill D."/>
            <person name="Sutton G."/>
            <person name="Sutton G.G."/>
            <person name="Tao W."/>
            <person name="Teichmann S."/>
            <person name="Tobari Y.N."/>
            <person name="Tomimura Y."/>
            <person name="Tsolas J.M."/>
            <person name="Valente V.L."/>
            <person name="Venter E."/>
            <person name="Venter J.C."/>
            <person name="Vicario S."/>
            <person name="Vieira F.G."/>
            <person name="Vilella A.J."/>
            <person name="Villasante A."/>
            <person name="Walenz B."/>
            <person name="Wang J."/>
            <person name="Wasserman M."/>
            <person name="Watts T."/>
            <person name="Wilson D."/>
            <person name="Wilson R.K."/>
            <person name="Wing R.A."/>
            <person name="Wolfner M.F."/>
            <person name="Wong A."/>
            <person name="Wong G.K."/>
            <person name="Wu C.I."/>
            <person name="Wu G."/>
            <person name="Yamamoto D."/>
            <person name="Yang H.P."/>
            <person name="Yang S.P."/>
            <person name="Yorke J.A."/>
            <person name="Yoshida K."/>
            <person name="Zdobnov E."/>
            <person name="Zhang P."/>
            <person name="Zhang Y."/>
            <person name="Zimin A.V."/>
            <person name="Baldwin J."/>
            <person name="Abdouelleil A."/>
            <person name="Abdulkadir J."/>
            <person name="Abebe A."/>
            <person name="Abera B."/>
            <person name="Abreu J."/>
            <person name="Acer S.C."/>
            <person name="Aftuck L."/>
            <person name="Alexander A."/>
            <person name="An P."/>
            <person name="Anderson E."/>
            <person name="Anderson S."/>
            <person name="Arachi H."/>
            <person name="Azer M."/>
            <person name="Bachantsang P."/>
            <person name="Barry A."/>
            <person name="Bayul T."/>
            <person name="Berlin A."/>
            <person name="Bessette D."/>
            <person name="Bloom T."/>
            <person name="Blye J."/>
            <person name="Boguslavskiy L."/>
            <person name="Bonnet C."/>
            <person name="Boukhgalter B."/>
            <person name="Bourzgui I."/>
            <person name="Brown A."/>
            <person name="Cahill P."/>
            <person name="Channer S."/>
            <person name="Cheshatsang Y."/>
            <person name="Chuda L."/>
            <person name="Citroen M."/>
            <person name="Collymore A."/>
            <person name="Cooke P."/>
            <person name="Costello M."/>
            <person name="D'Aco K."/>
            <person name="Daza R."/>
            <person name="De Haan G."/>
            <person name="DeGray S."/>
            <person name="DeMaso C."/>
            <person name="Dhargay N."/>
            <person name="Dooley K."/>
            <person name="Dooley E."/>
            <person name="Doricent M."/>
            <person name="Dorje P."/>
            <person name="Dorjee K."/>
            <person name="Dupes A."/>
            <person name="Elong R."/>
            <person name="Falk J."/>
            <person name="Farina A."/>
            <person name="Faro S."/>
            <person name="Ferguson D."/>
            <person name="Fisher S."/>
            <person name="Foley C.D."/>
            <person name="Franke A."/>
            <person name="Friedrich D."/>
            <person name="Gadbois L."/>
            <person name="Gearin G."/>
            <person name="Gearin C.R."/>
            <person name="Giannoukos G."/>
            <person name="Goode T."/>
            <person name="Graham J."/>
            <person name="Grandbois E."/>
            <person name="Grewal S."/>
            <person name="Gyaltsen K."/>
            <person name="Hafez N."/>
            <person name="Hagos B."/>
            <person name="Hall J."/>
            <person name="Henson C."/>
            <person name="Hollinger A."/>
            <person name="Honan T."/>
            <person name="Huard M.D."/>
            <person name="Hughes L."/>
            <person name="Hurhula B."/>
            <person name="Husby M.E."/>
            <person name="Kamat A."/>
            <person name="Kanga B."/>
            <person name="Kashin S."/>
            <person name="Khazanovich D."/>
            <person name="Kisner P."/>
            <person name="Lance K."/>
            <person name="Lara M."/>
            <person name="Lee W."/>
            <person name="Lennon N."/>
            <person name="Letendre F."/>
            <person name="LeVine R."/>
            <person name="Lipovsky A."/>
            <person name="Liu X."/>
            <person name="Liu J."/>
            <person name="Liu S."/>
            <person name="Lokyitsang T."/>
            <person name="Lokyitsang Y."/>
            <person name="Lubonja R."/>
            <person name="Lui A."/>
            <person name="MacDonald P."/>
            <person name="Magnisalis V."/>
            <person name="Maru K."/>
            <person name="Matthews C."/>
            <person name="McCusker W."/>
            <person name="McDonough S."/>
            <person name="Mehta T."/>
            <person name="Meldrim J."/>
            <person name="Meneus L."/>
            <person name="Mihai O."/>
            <person name="Mihalev A."/>
            <person name="Mihova T."/>
            <person name="Mittelman R."/>
            <person name="Mlenga V."/>
            <person name="Montmayeur A."/>
            <person name="Mulrain L."/>
            <person name="Navidi A."/>
            <person name="Naylor J."/>
            <person name="Negash T."/>
            <person name="Nguyen T."/>
            <person name="Nguyen N."/>
            <person name="Nicol R."/>
            <person name="Norbu C."/>
            <person name="Norbu N."/>
            <person name="Novod N."/>
            <person name="O'Neill B."/>
            <person name="Osman S."/>
            <person name="Markiewicz E."/>
            <person name="Oyono O.L."/>
            <person name="Patti C."/>
            <person name="Phunkhang P."/>
            <person name="Pierre F."/>
            <person name="Priest M."/>
            <person name="Raghuraman S."/>
            <person name="Rege F."/>
            <person name="Reyes R."/>
            <person name="Rise C."/>
            <person name="Rogov P."/>
            <person name="Ross K."/>
            <person name="Ryan E."/>
            <person name="Settipalli S."/>
            <person name="Shea T."/>
            <person name="Sherpa N."/>
            <person name="Shi L."/>
            <person name="Shih D."/>
            <person name="Sparrow T."/>
            <person name="Spaulding J."/>
            <person name="Stalker J."/>
            <person name="Stange-Thomann N."/>
            <person name="Stavropoulos S."/>
            <person name="Stone C."/>
            <person name="Strader C."/>
            <person name="Tesfaye S."/>
            <person name="Thomson T."/>
            <person name="Thoulutsang Y."/>
            <person name="Thoulutsang D."/>
            <person name="Topham K."/>
            <person name="Topping I."/>
            <person name="Tsamla T."/>
            <person name="Vassiliev H."/>
            <person name="Vo A."/>
            <person name="Wangchuk T."/>
            <person name="Wangdi T."/>
            <person name="Weiand M."/>
            <person name="Wilkinson J."/>
            <person name="Wilson A."/>
            <person name="Yadav S."/>
            <person name="Young G."/>
            <person name="Yu Q."/>
            <person name="Zembek L."/>
            <person name="Zhong D."/>
            <person name="Zimmer A."/>
            <person name="Zwirko Z."/>
            <person name="Jaffe D.B."/>
            <person name="Alvarez P."/>
            <person name="Brockman W."/>
            <person name="Butler J."/>
            <person name="Chin C."/>
            <person name="Gnerre S."/>
            <person name="Grabherr M."/>
            <person name="Kleber M."/>
            <person name="Mauceli E."/>
            <person name="MacCallum I."/>
        </authorList>
    </citation>
    <scope>NUCLEOTIDE SEQUENCE [LARGE SCALE GENOMIC DNA]</scope>
    <source>
        <strain evidence="9">Tucson 15081-1352.22</strain>
    </source>
</reference>
<keyword evidence="1" id="KW-0645">Protease</keyword>
<dbReference type="InterPro" id="IPR009003">
    <property type="entry name" value="Peptidase_S1_PA"/>
</dbReference>
<feature type="domain" description="Peptidase S1" evidence="7">
    <location>
        <begin position="22"/>
        <end position="258"/>
    </location>
</feature>